<accession>A0A4R8BWJ1</accession>
<evidence type="ECO:0000313" key="2">
    <source>
        <dbReference type="Proteomes" id="UP000295146"/>
    </source>
</evidence>
<dbReference type="AlphaFoldDB" id="A0A4R8BWJ1"/>
<organism evidence="1 2">
    <name type="scientific">Kribbella pratensis</name>
    <dbReference type="NCBI Taxonomy" id="2512112"/>
    <lineage>
        <taxon>Bacteria</taxon>
        <taxon>Bacillati</taxon>
        <taxon>Actinomycetota</taxon>
        <taxon>Actinomycetes</taxon>
        <taxon>Propionibacteriales</taxon>
        <taxon>Kribbellaceae</taxon>
        <taxon>Kribbella</taxon>
    </lineage>
</organism>
<dbReference type="Proteomes" id="UP000295146">
    <property type="component" value="Unassembled WGS sequence"/>
</dbReference>
<comment type="caution">
    <text evidence="1">The sequence shown here is derived from an EMBL/GenBank/DDBJ whole genome shotgun (WGS) entry which is preliminary data.</text>
</comment>
<protein>
    <submittedName>
        <fullName evidence="1">CHAT domain-containing protein</fullName>
    </submittedName>
</protein>
<dbReference type="OrthoDB" id="3723950at2"/>
<name>A0A4R8BWJ1_9ACTN</name>
<dbReference type="EMBL" id="SODP01000003">
    <property type="protein sequence ID" value="TDW66194.1"/>
    <property type="molecule type" value="Genomic_DNA"/>
</dbReference>
<reference evidence="1 2" key="1">
    <citation type="submission" date="2019-03" db="EMBL/GenBank/DDBJ databases">
        <title>Genomic Encyclopedia of Type Strains, Phase III (KMG-III): the genomes of soil and plant-associated and newly described type strains.</title>
        <authorList>
            <person name="Whitman W."/>
        </authorList>
    </citation>
    <scope>NUCLEOTIDE SEQUENCE [LARGE SCALE GENOMIC DNA]</scope>
    <source>
        <strain evidence="1 2">VKM Ac-2573</strain>
    </source>
</reference>
<sequence>MFEGRDQSIWRLTLEPVGVHVAWALLHTDSVGPVSAVAAGVVRDTQDEAASTFAIAPQRSVDGAIDLERNVLVDPMLERATARLLGARLVPAVLRNSLNATADVHHTVHIAARGWLANVPWEAVSVDDRRNTRMVEKATLVSAMSPGIAATRSRLAPVADPASPGLAIVDAGPAEDPETGESAIYPGRLPAELIGAGGLDPGDTVAPGKYSMNAAEAGKALSARTWSRLMYLGHVASGRPEEPAAAALVFQRHGIRDPLTAGMWLAEPDRWPAPARVALIGCGSDDARFTEASGLPVAAINAGARLVTCTRWTLPTDRRHSAGLPATELALAVHHAHRSGAPIACLRGWQLERLAAWKDRPTYETSPLYWAALTSYVTPGGVDE</sequence>
<keyword evidence="2" id="KW-1185">Reference proteome</keyword>
<gene>
    <name evidence="1" type="ORF">EV653_6216</name>
</gene>
<proteinExistence type="predicted"/>
<evidence type="ECO:0000313" key="1">
    <source>
        <dbReference type="EMBL" id="TDW66194.1"/>
    </source>
</evidence>